<reference evidence="1 2" key="1">
    <citation type="submission" date="2015-04" db="EMBL/GenBank/DDBJ databases">
        <authorList>
            <person name="Syromyatnikov M.Y."/>
            <person name="Popov V.N."/>
        </authorList>
    </citation>
    <scope>NUCLEOTIDE SEQUENCE [LARGE SCALE GENOMIC DNA]</scope>
</reference>
<dbReference type="Proteomes" id="UP000183832">
    <property type="component" value="Unassembled WGS sequence"/>
</dbReference>
<proteinExistence type="predicted"/>
<accession>A0A1J1HU54</accession>
<dbReference type="EMBL" id="CVRI01000021">
    <property type="protein sequence ID" value="CRK91533.1"/>
    <property type="molecule type" value="Genomic_DNA"/>
</dbReference>
<keyword evidence="2" id="KW-1185">Reference proteome</keyword>
<gene>
    <name evidence="1" type="ORF">CLUMA_CG005192</name>
</gene>
<protein>
    <submittedName>
        <fullName evidence="1">CLUMA_CG005192, isoform A</fullName>
    </submittedName>
</protein>
<sequence>MKIFCLAHAATRSSQSTPTVLHVVNSKTHFFQRDAVTGEWWNELQSKVLRVRRCRRCWCQND</sequence>
<name>A0A1J1HU54_9DIPT</name>
<evidence type="ECO:0000313" key="1">
    <source>
        <dbReference type="EMBL" id="CRK91533.1"/>
    </source>
</evidence>
<evidence type="ECO:0000313" key="2">
    <source>
        <dbReference type="Proteomes" id="UP000183832"/>
    </source>
</evidence>
<organism evidence="1 2">
    <name type="scientific">Clunio marinus</name>
    <dbReference type="NCBI Taxonomy" id="568069"/>
    <lineage>
        <taxon>Eukaryota</taxon>
        <taxon>Metazoa</taxon>
        <taxon>Ecdysozoa</taxon>
        <taxon>Arthropoda</taxon>
        <taxon>Hexapoda</taxon>
        <taxon>Insecta</taxon>
        <taxon>Pterygota</taxon>
        <taxon>Neoptera</taxon>
        <taxon>Endopterygota</taxon>
        <taxon>Diptera</taxon>
        <taxon>Nematocera</taxon>
        <taxon>Chironomoidea</taxon>
        <taxon>Chironomidae</taxon>
        <taxon>Clunio</taxon>
    </lineage>
</organism>
<dbReference type="AlphaFoldDB" id="A0A1J1HU54"/>